<dbReference type="RefSeq" id="WP_142812463.1">
    <property type="nucleotide sequence ID" value="NZ_CP036282.1"/>
</dbReference>
<evidence type="ECO:0000313" key="1">
    <source>
        <dbReference type="EMBL" id="QDL55305.1"/>
    </source>
</evidence>
<dbReference type="AlphaFoldDB" id="A0A515ERM4"/>
<gene>
    <name evidence="1" type="ORF">EXZ61_14640</name>
</gene>
<dbReference type="Proteomes" id="UP000317365">
    <property type="component" value="Chromosome"/>
</dbReference>
<proteinExistence type="predicted"/>
<evidence type="ECO:0000313" key="2">
    <source>
        <dbReference type="Proteomes" id="UP000317365"/>
    </source>
</evidence>
<reference evidence="2" key="2">
    <citation type="journal article" date="2020" name="Int. J. Syst. Evol. Microbiol.">
        <title>Genomic insights into a novel species Rhodoferax aquaticus sp. nov., isolated from freshwater.</title>
        <authorList>
            <person name="Li T."/>
            <person name="Zhuo Y."/>
            <person name="Jin C.Z."/>
            <person name="Wu X."/>
            <person name="Ko S.R."/>
            <person name="Jin F.J."/>
            <person name="Ahn C.Y."/>
            <person name="Oh H.M."/>
            <person name="Lee H.G."/>
            <person name="Jin L."/>
        </authorList>
    </citation>
    <scope>NUCLEOTIDE SEQUENCE [LARGE SCALE GENOMIC DNA]</scope>
    <source>
        <strain evidence="2">Gr-4</strain>
    </source>
</reference>
<dbReference type="EMBL" id="CP036282">
    <property type="protein sequence ID" value="QDL55305.1"/>
    <property type="molecule type" value="Genomic_DNA"/>
</dbReference>
<protein>
    <submittedName>
        <fullName evidence="1">DUF1320 domain-containing protein</fullName>
    </submittedName>
</protein>
<sequence>MTYATQADMTERFGAVELAQITDRTNGTVIDATVLARALSDADAEVDSYLAKRYSLPLASTPVVLVRMAADIARYRLYDDGVPDTVRQRYEDAVSLLKRMASGDVAVAGSSPAVATTGGSNAVKVKAPDRVFSADMLAGY</sequence>
<dbReference type="InterPro" id="IPR009752">
    <property type="entry name" value="Phage_Mu_GpJ"/>
</dbReference>
<dbReference type="Pfam" id="PF07030">
    <property type="entry name" value="Phage_Mu_Gp36"/>
    <property type="match status" value="1"/>
</dbReference>
<keyword evidence="2" id="KW-1185">Reference proteome</keyword>
<name>A0A515ERM4_9BURK</name>
<organism evidence="1 2">
    <name type="scientific">Rhodoferax aquaticus</name>
    <dbReference type="NCBI Taxonomy" id="2527691"/>
    <lineage>
        <taxon>Bacteria</taxon>
        <taxon>Pseudomonadati</taxon>
        <taxon>Pseudomonadota</taxon>
        <taxon>Betaproteobacteria</taxon>
        <taxon>Burkholderiales</taxon>
        <taxon>Comamonadaceae</taxon>
        <taxon>Rhodoferax</taxon>
    </lineage>
</organism>
<reference evidence="2" key="1">
    <citation type="submission" date="2019-02" db="EMBL/GenBank/DDBJ databases">
        <title>Complete genome sequence of Rhodoferax sp. Gr-4.</title>
        <authorList>
            <person name="Jin L."/>
        </authorList>
    </citation>
    <scope>NUCLEOTIDE SEQUENCE [LARGE SCALE GENOMIC DNA]</scope>
    <source>
        <strain evidence="2">Gr-4</strain>
    </source>
</reference>
<dbReference type="KEGG" id="rhg:EXZ61_14640"/>
<accession>A0A515ERM4</accession>